<feature type="region of interest" description="Disordered" evidence="3">
    <location>
        <begin position="407"/>
        <end position="769"/>
    </location>
</feature>
<accession>A0AA39R9L2</accession>
<feature type="compositionally biased region" description="Polar residues" evidence="3">
    <location>
        <begin position="477"/>
        <end position="488"/>
    </location>
</feature>
<proteinExistence type="predicted"/>
<comment type="subcellular location">
    <subcellularLocation>
        <location evidence="1">Nucleus</location>
    </subcellularLocation>
</comment>
<name>A0AA39R9L2_9LECA</name>
<feature type="compositionally biased region" description="Polar residues" evidence="3">
    <location>
        <begin position="224"/>
        <end position="256"/>
    </location>
</feature>
<feature type="compositionally biased region" description="Acidic residues" evidence="3">
    <location>
        <begin position="742"/>
        <end position="760"/>
    </location>
</feature>
<sequence>MELGFSLSPLKAIEGDRIRALFASPAQQKPRSSPSRVPREAPTRTPRTTTSSTIQKLKSVGLTVIVWIPTASKYVPRSQASADSIDQEAQNETHKIILQRHLLADGNVAFAIGTRKDHVEKQYPFDIPLQDILDYVSPEELTRFETQEFLREDEQEEEERQLKLLRKPRGRPKKTLQDSSNQASPRDVQFETPRTGEKRGRGRPRKFSGVIPSFNGPQPVPTVPITSTETTPMRLSPEISSDESITPKRQQYSMVTASGLLPPDISEEETSREVSKIRTQLPVTKPLAKKRKTASNSSKPVPVLMTTPIVRIPQKPNIGATSRENHTPSKSMIVDLTNETSESERLDSVRVQPRASLDDSIPTTSADKEREALLEQFLSRDIRATSAGTTSSESSDSLMSRIIVAQRTRQQSIHSPPSNVAKAISNQPPTMATTKHAQSTISFSQDNRETYIARTETPPNKSTYKRRSMTPHFPQARSGNRNKSTPSKSAPRAPTLSPSTLQSATMIRSSVKPTKPTNSMSSPPERRQSRDTAASTTRTNRFKIRPLEPTNDIRKFFRPKYNPIPSQECADSTDEDSSAGGPEDGISTRIAGYLKPKYAPINQESGSEYEGTDEEEDTHDPITHTSSSRPQVPETQQNNSLNKRNQNAPSLKDEETNSPSPSPIDLIPRSKIPCPPRTNHPPLSTSTNHHTTAMDIEETEISDSDSNSEQDEYLSAEEPEPELEPGINISSSVRDIHTGAELDADTEEDDSEDEGGESEGEVLVVGRGA</sequence>
<evidence type="ECO:0000256" key="2">
    <source>
        <dbReference type="ARBA" id="ARBA00023242"/>
    </source>
</evidence>
<comment type="caution">
    <text evidence="4">The sequence shown here is derived from an EMBL/GenBank/DDBJ whole genome shotgun (WGS) entry which is preliminary data.</text>
</comment>
<feature type="compositionally biased region" description="Low complexity" evidence="3">
    <location>
        <begin position="43"/>
        <end position="53"/>
    </location>
</feature>
<feature type="compositionally biased region" description="Low complexity" evidence="3">
    <location>
        <begin position="385"/>
        <end position="397"/>
    </location>
</feature>
<dbReference type="GO" id="GO:0005634">
    <property type="term" value="C:nucleus"/>
    <property type="evidence" value="ECO:0007669"/>
    <property type="project" value="UniProtKB-SubCell"/>
</dbReference>
<feature type="region of interest" description="Disordered" evidence="3">
    <location>
        <begin position="378"/>
        <end position="397"/>
    </location>
</feature>
<feature type="compositionally biased region" description="Polar residues" evidence="3">
    <location>
        <begin position="681"/>
        <end position="691"/>
    </location>
</feature>
<keyword evidence="2" id="KW-0539">Nucleus</keyword>
<evidence type="ECO:0000256" key="1">
    <source>
        <dbReference type="ARBA" id="ARBA00004123"/>
    </source>
</evidence>
<feature type="compositionally biased region" description="Polar residues" evidence="3">
    <location>
        <begin position="496"/>
        <end position="522"/>
    </location>
</feature>
<evidence type="ECO:0000256" key="3">
    <source>
        <dbReference type="SAM" id="MobiDB-lite"/>
    </source>
</evidence>
<dbReference type="EMBL" id="JAFEKC020000002">
    <property type="protein sequence ID" value="KAK0516320.1"/>
    <property type="molecule type" value="Genomic_DNA"/>
</dbReference>
<feature type="compositionally biased region" description="Polar residues" evidence="3">
    <location>
        <begin position="25"/>
        <end position="35"/>
    </location>
</feature>
<reference evidence="4" key="1">
    <citation type="submission" date="2023-03" db="EMBL/GenBank/DDBJ databases">
        <title>Complete genome of Cladonia borealis.</title>
        <authorList>
            <person name="Park H."/>
        </authorList>
    </citation>
    <scope>NUCLEOTIDE SEQUENCE</scope>
    <source>
        <strain evidence="4">ANT050790</strain>
    </source>
</reference>
<feature type="region of interest" description="Disordered" evidence="3">
    <location>
        <begin position="22"/>
        <end position="53"/>
    </location>
</feature>
<dbReference type="AlphaFoldDB" id="A0AA39R9L2"/>
<feature type="compositionally biased region" description="Acidic residues" evidence="3">
    <location>
        <begin position="695"/>
        <end position="723"/>
    </location>
</feature>
<dbReference type="Proteomes" id="UP001166286">
    <property type="component" value="Unassembled WGS sequence"/>
</dbReference>
<protein>
    <submittedName>
        <fullName evidence="4">Uncharacterized protein</fullName>
    </submittedName>
</protein>
<feature type="region of interest" description="Disordered" evidence="3">
    <location>
        <begin position="146"/>
        <end position="370"/>
    </location>
</feature>
<feature type="compositionally biased region" description="Polar residues" evidence="3">
    <location>
        <begin position="407"/>
        <end position="445"/>
    </location>
</feature>
<evidence type="ECO:0000313" key="4">
    <source>
        <dbReference type="EMBL" id="KAK0516320.1"/>
    </source>
</evidence>
<dbReference type="PROSITE" id="PS00354">
    <property type="entry name" value="HMGI_Y"/>
    <property type="match status" value="1"/>
</dbReference>
<feature type="compositionally biased region" description="Basic residues" evidence="3">
    <location>
        <begin position="163"/>
        <end position="174"/>
    </location>
</feature>
<feature type="compositionally biased region" description="Polar residues" evidence="3">
    <location>
        <begin position="623"/>
        <end position="649"/>
    </location>
</feature>
<dbReference type="GO" id="GO:0006355">
    <property type="term" value="P:regulation of DNA-templated transcription"/>
    <property type="evidence" value="ECO:0007669"/>
    <property type="project" value="InterPro"/>
</dbReference>
<dbReference type="InterPro" id="IPR000637">
    <property type="entry name" value="HMGI/Y_DNA-bd_CS"/>
</dbReference>
<evidence type="ECO:0000313" key="5">
    <source>
        <dbReference type="Proteomes" id="UP001166286"/>
    </source>
</evidence>
<keyword evidence="5" id="KW-1185">Reference proteome</keyword>
<organism evidence="4 5">
    <name type="scientific">Cladonia borealis</name>
    <dbReference type="NCBI Taxonomy" id="184061"/>
    <lineage>
        <taxon>Eukaryota</taxon>
        <taxon>Fungi</taxon>
        <taxon>Dikarya</taxon>
        <taxon>Ascomycota</taxon>
        <taxon>Pezizomycotina</taxon>
        <taxon>Lecanoromycetes</taxon>
        <taxon>OSLEUM clade</taxon>
        <taxon>Lecanoromycetidae</taxon>
        <taxon>Lecanorales</taxon>
        <taxon>Lecanorineae</taxon>
        <taxon>Cladoniaceae</taxon>
        <taxon>Cladonia</taxon>
    </lineage>
</organism>
<gene>
    <name evidence="4" type="ORF">JMJ35_000923</name>
</gene>